<dbReference type="RefSeq" id="XP_016452539.1">
    <property type="nucleotide sequence ID" value="XM_016597053.1"/>
</dbReference>
<sequence length="119" mass="14422">MESFSIRQICKAMQGNFEKVTWRKLVCNNQGMPKWIFILRLALHNRLSTKERLAKWGIIPDQICFLCEKENETLQHLFFECEVFGSIWQQLFYWQGIQRLKKPWHEELQWIEQFGKGKS</sequence>
<dbReference type="Proteomes" id="UP000790787">
    <property type="component" value="Chromosome 6"/>
</dbReference>
<proteinExistence type="predicted"/>
<gene>
    <name evidence="3" type="primary">LOC107777076</name>
</gene>
<organism evidence="2 3">
    <name type="scientific">Nicotiana tabacum</name>
    <name type="common">Common tobacco</name>
    <dbReference type="NCBI Taxonomy" id="4097"/>
    <lineage>
        <taxon>Eukaryota</taxon>
        <taxon>Viridiplantae</taxon>
        <taxon>Streptophyta</taxon>
        <taxon>Embryophyta</taxon>
        <taxon>Tracheophyta</taxon>
        <taxon>Spermatophyta</taxon>
        <taxon>Magnoliopsida</taxon>
        <taxon>eudicotyledons</taxon>
        <taxon>Gunneridae</taxon>
        <taxon>Pentapetalae</taxon>
        <taxon>asterids</taxon>
        <taxon>lamiids</taxon>
        <taxon>Solanales</taxon>
        <taxon>Solanaceae</taxon>
        <taxon>Nicotianoideae</taxon>
        <taxon>Nicotianeae</taxon>
        <taxon>Nicotiana</taxon>
    </lineage>
</organism>
<name>A0A1S3YJX6_TOBAC</name>
<evidence type="ECO:0000259" key="1">
    <source>
        <dbReference type="Pfam" id="PF13966"/>
    </source>
</evidence>
<dbReference type="PaxDb" id="4097-A0A1S3YJX6"/>
<dbReference type="OrthoDB" id="1303352at2759"/>
<dbReference type="KEGG" id="nta:107777076"/>
<protein>
    <submittedName>
        <fullName evidence="3">Uncharacterized protein LOC107777076</fullName>
    </submittedName>
</protein>
<reference evidence="3" key="2">
    <citation type="submission" date="2025-08" db="UniProtKB">
        <authorList>
            <consortium name="RefSeq"/>
        </authorList>
    </citation>
    <scope>IDENTIFICATION</scope>
    <source>
        <tissue evidence="3">Leaf</tissue>
    </source>
</reference>
<reference evidence="2" key="1">
    <citation type="journal article" date="2014" name="Nat. Commun.">
        <title>The tobacco genome sequence and its comparison with those of tomato and potato.</title>
        <authorList>
            <person name="Sierro N."/>
            <person name="Battey J.N."/>
            <person name="Ouadi S."/>
            <person name="Bakaher N."/>
            <person name="Bovet L."/>
            <person name="Willig A."/>
            <person name="Goepfert S."/>
            <person name="Peitsch M.C."/>
            <person name="Ivanov N.V."/>
        </authorList>
    </citation>
    <scope>NUCLEOTIDE SEQUENCE [LARGE SCALE GENOMIC DNA]</scope>
</reference>
<keyword evidence="2" id="KW-1185">Reference proteome</keyword>
<dbReference type="OMA" id="HEELQWI"/>
<dbReference type="GeneID" id="107777076"/>
<dbReference type="InterPro" id="IPR026960">
    <property type="entry name" value="RVT-Znf"/>
</dbReference>
<evidence type="ECO:0000313" key="2">
    <source>
        <dbReference type="Proteomes" id="UP000790787"/>
    </source>
</evidence>
<feature type="domain" description="Reverse transcriptase zinc-binding" evidence="1">
    <location>
        <begin position="4"/>
        <end position="88"/>
    </location>
</feature>
<evidence type="ECO:0000313" key="3">
    <source>
        <dbReference type="RefSeq" id="XP_016452539.1"/>
    </source>
</evidence>
<accession>A0A1S3YJX6</accession>
<dbReference type="AlphaFoldDB" id="A0A1S3YJX6"/>
<dbReference type="Pfam" id="PF13966">
    <property type="entry name" value="zf-RVT"/>
    <property type="match status" value="1"/>
</dbReference>